<organism evidence="1 2">
    <name type="scientific">Phytophthora megakarya</name>
    <dbReference type="NCBI Taxonomy" id="4795"/>
    <lineage>
        <taxon>Eukaryota</taxon>
        <taxon>Sar</taxon>
        <taxon>Stramenopiles</taxon>
        <taxon>Oomycota</taxon>
        <taxon>Peronosporomycetes</taxon>
        <taxon>Peronosporales</taxon>
        <taxon>Peronosporaceae</taxon>
        <taxon>Phytophthora</taxon>
    </lineage>
</organism>
<comment type="caution">
    <text evidence="1">The sequence shown here is derived from an EMBL/GenBank/DDBJ whole genome shotgun (WGS) entry which is preliminary data.</text>
</comment>
<proteinExistence type="predicted"/>
<evidence type="ECO:0000313" key="2">
    <source>
        <dbReference type="Proteomes" id="UP000198211"/>
    </source>
</evidence>
<accession>A0A225UK47</accession>
<dbReference type="AlphaFoldDB" id="A0A225UK47"/>
<dbReference type="Proteomes" id="UP000198211">
    <property type="component" value="Unassembled WGS sequence"/>
</dbReference>
<gene>
    <name evidence="1" type="ORF">PHMEG_00037337</name>
</gene>
<dbReference type="EMBL" id="NBNE01016297">
    <property type="protein sequence ID" value="OWY93320.1"/>
    <property type="molecule type" value="Genomic_DNA"/>
</dbReference>
<keyword evidence="2" id="KW-1185">Reference proteome</keyword>
<protein>
    <submittedName>
        <fullName evidence="1">Uncharacterized protein</fullName>
    </submittedName>
</protein>
<reference evidence="2" key="1">
    <citation type="submission" date="2017-03" db="EMBL/GenBank/DDBJ databases">
        <title>Phytopthora megakarya and P. palmivora, two closely related causual agents of cacao black pod achieved similar genome size and gene model numbers by different mechanisms.</title>
        <authorList>
            <person name="Ali S."/>
            <person name="Shao J."/>
            <person name="Larry D.J."/>
            <person name="Kronmiller B."/>
            <person name="Shen D."/>
            <person name="Strem M.D."/>
            <person name="Melnick R.L."/>
            <person name="Guiltinan M.J."/>
            <person name="Tyler B.M."/>
            <person name="Meinhardt L.W."/>
            <person name="Bailey B.A."/>
        </authorList>
    </citation>
    <scope>NUCLEOTIDE SEQUENCE [LARGE SCALE GENOMIC DNA]</scope>
    <source>
        <strain evidence="2">zdho120</strain>
    </source>
</reference>
<sequence length="152" mass="17420">MVTTLELLHAERQTQDVEEAQPPFRSLDEVRSFITGTQPAPIVNISLEMCRLHLEEHNDKWRLELYESLDVSCRGKYAFGLTLWKSRNASLNKFEYQQGFCYRFDKVHSVKALYGNLVGSIQIRQHLRANPLVIFEASDDLNPGTGPIGQLL</sequence>
<evidence type="ECO:0000313" key="1">
    <source>
        <dbReference type="EMBL" id="OWY93320.1"/>
    </source>
</evidence>
<name>A0A225UK47_9STRA</name>
<dbReference type="OrthoDB" id="129372at2759"/>